<gene>
    <name evidence="1" type="ORF">V6N11_060357</name>
</gene>
<sequence length="86" mass="9882">MVITLWADSYMIIMVHESRDFKKLLENNIASSIYIGLHFAQEQWFNILHVQSDCVEAMSLLRDPRATVSKIPLVRAIFNSTTKLGN</sequence>
<reference evidence="1 2" key="1">
    <citation type="journal article" date="2024" name="G3 (Bethesda)">
        <title>Genome assembly of Hibiscus sabdariffa L. provides insights into metabolisms of medicinal natural products.</title>
        <authorList>
            <person name="Kim T."/>
        </authorList>
    </citation>
    <scope>NUCLEOTIDE SEQUENCE [LARGE SCALE GENOMIC DNA]</scope>
    <source>
        <strain evidence="1">TK-2024</strain>
        <tissue evidence="1">Old leaves</tissue>
    </source>
</reference>
<protein>
    <recommendedName>
        <fullName evidence="3">RNase H type-1 domain-containing protein</fullName>
    </recommendedName>
</protein>
<dbReference type="EMBL" id="JBBPBN010000034">
    <property type="protein sequence ID" value="KAK9002777.1"/>
    <property type="molecule type" value="Genomic_DNA"/>
</dbReference>
<organism evidence="1 2">
    <name type="scientific">Hibiscus sabdariffa</name>
    <name type="common">roselle</name>
    <dbReference type="NCBI Taxonomy" id="183260"/>
    <lineage>
        <taxon>Eukaryota</taxon>
        <taxon>Viridiplantae</taxon>
        <taxon>Streptophyta</taxon>
        <taxon>Embryophyta</taxon>
        <taxon>Tracheophyta</taxon>
        <taxon>Spermatophyta</taxon>
        <taxon>Magnoliopsida</taxon>
        <taxon>eudicotyledons</taxon>
        <taxon>Gunneridae</taxon>
        <taxon>Pentapetalae</taxon>
        <taxon>rosids</taxon>
        <taxon>malvids</taxon>
        <taxon>Malvales</taxon>
        <taxon>Malvaceae</taxon>
        <taxon>Malvoideae</taxon>
        <taxon>Hibiscus</taxon>
    </lineage>
</organism>
<comment type="caution">
    <text evidence="1">The sequence shown here is derived from an EMBL/GenBank/DDBJ whole genome shotgun (WGS) entry which is preliminary data.</text>
</comment>
<name>A0ABR2QQ29_9ROSI</name>
<evidence type="ECO:0000313" key="2">
    <source>
        <dbReference type="Proteomes" id="UP001396334"/>
    </source>
</evidence>
<evidence type="ECO:0000313" key="1">
    <source>
        <dbReference type="EMBL" id="KAK9002777.1"/>
    </source>
</evidence>
<proteinExistence type="predicted"/>
<keyword evidence="2" id="KW-1185">Reference proteome</keyword>
<evidence type="ECO:0008006" key="3">
    <source>
        <dbReference type="Google" id="ProtNLM"/>
    </source>
</evidence>
<accession>A0ABR2QQ29</accession>
<dbReference type="Proteomes" id="UP001396334">
    <property type="component" value="Unassembled WGS sequence"/>
</dbReference>